<dbReference type="InterPro" id="IPR036940">
    <property type="entry name" value="PI3/4_kinase_cat_sf"/>
</dbReference>
<evidence type="ECO:0000313" key="14">
    <source>
        <dbReference type="EMBL" id="KAH6597700.1"/>
    </source>
</evidence>
<dbReference type="CDD" id="cd05169">
    <property type="entry name" value="PIKKc_TOR"/>
    <property type="match status" value="1"/>
</dbReference>
<dbReference type="InterPro" id="IPR000403">
    <property type="entry name" value="PI3/4_kinase_cat_dom"/>
</dbReference>
<name>A0ABQ8FG19_9FUNG</name>
<dbReference type="Pfam" id="PF11865">
    <property type="entry name" value="mTOR_dom"/>
    <property type="match status" value="1"/>
</dbReference>
<dbReference type="InterPro" id="IPR011009">
    <property type="entry name" value="Kinase-like_dom_sf"/>
</dbReference>
<dbReference type="PROSITE" id="PS51190">
    <property type="entry name" value="FATC"/>
    <property type="match status" value="1"/>
</dbReference>
<keyword evidence="2 9" id="KW-0808">Transferase</keyword>
<dbReference type="PROSITE" id="PS51189">
    <property type="entry name" value="FAT"/>
    <property type="match status" value="1"/>
</dbReference>
<dbReference type="SMART" id="SM01345">
    <property type="entry name" value="Rapamycin_bind"/>
    <property type="match status" value="1"/>
</dbReference>
<dbReference type="InterPro" id="IPR036738">
    <property type="entry name" value="FRB_sf"/>
</dbReference>
<evidence type="ECO:0000256" key="3">
    <source>
        <dbReference type="ARBA" id="ARBA00022737"/>
    </source>
</evidence>
<dbReference type="SMART" id="SM01346">
    <property type="entry name" value="DUF3385"/>
    <property type="match status" value="1"/>
</dbReference>
<evidence type="ECO:0000256" key="7">
    <source>
        <dbReference type="ARBA" id="ARBA00047899"/>
    </source>
</evidence>
<dbReference type="PROSITE" id="PS00916">
    <property type="entry name" value="PI3_4_KINASE_2"/>
    <property type="match status" value="1"/>
</dbReference>
<dbReference type="Gene3D" id="1.25.10.10">
    <property type="entry name" value="Leucine-rich Repeat Variant"/>
    <property type="match status" value="3"/>
</dbReference>
<dbReference type="PROSITE" id="PS00915">
    <property type="entry name" value="PI3_4_KINASE_1"/>
    <property type="match status" value="1"/>
</dbReference>
<keyword evidence="4 9" id="KW-0547">Nucleotide-binding</keyword>
<comment type="similarity">
    <text evidence="1 9">Belongs to the PI3/PI4-kinase family.</text>
</comment>
<sequence length="2357" mass="267062">MATRSVTELAKVFLDLKSKSEDIRIKAATELYDYAFATSQEVAGEALTKFTNDLNRRIFELIQSQDVDEKIGGVTALDKLIDLDGGEENLTKVTRFANYLRIILPGTDPRITVSACSALGHLARNTGTLATEFVEFEVKRALEWLQGDRHEARRFAAVLVLKELALNAPTLLYVFIPQIIDLVWVGLRDPKFSVREGAANALSQSLALVQVRENQIRRQWYRRIFEEMQNGLKMSSSDAIHGSLLALRELLIHAPKFVEGRYTEVCEIVLRYREHRETLIRQTIIQIIPDLALFDPVQFANNYLGVYVGYLLMQIKRDKEHSMAFLAIGRVGMAVGRGIVDYLDAILTSVKDTLKAQSKLRDEVSAGPFQCISLLAISVGPALTKHIQGLLDYMFTGDLTEPFCQALVDLSTHIPQLLPVIQGRLLNAISMILCHRVYCHPGAPKAYTNAPYGSLVLCDSQPQIATGKPLNYTAILLALRTLGTFDFKGHMLHELVHECAWLYLEEDNGEIRKAAALTCCQLLARDNICYQTSTHAMQLVSDVLEKLLSIAIADPDPAIRYAVLTALDERFDLHLAHAENVEAVLIALGDEVFATRAAALKIVARLVAHNPAFIMPSLRKLLIKLLTELKYSSASRQKEESAMLIAKLIQSAPCLVEPYVDSILQVLVAKAQSKETSPGVAAKLLRAIGELAHVSGSEMVPYLDDLMLIVIETLQDQSSPNKREAALEMLSRIIANSGWVIEPYIKYPNLLTLLIQILKTEQNVQIRRHTVKAVGVLGALDPYRYKNTAIPGGAPLSDAADGFALMSLNPTSEEYYPAVAINALLKVLRDPSLSVHHTAVVTAIMFVFKTLSLKCVPFLPQILPPFLGIMRTCPPNILEFYFQQLGVLVTIVKQHIRGYINEFIQLIQDFWTLSTNIQSTALSLIEFISTALEGEFKVYLPTLLPMMLHIFETDATSKRLPSHRLIKALLFFGPILEDYLHLVIPAVIKVAERVDCPTSLREQAVLVMGLLSRKVCLTEESSQILHMLSRNLATESASLRTAVMETLCVLIYQLRDEYILFIPMINKVMVRSGNIRHDVYETLVAALLNNCILPTDLDLAADRLFGHTDGHDTQLLEVSTKKLPVNQQQLKKAWETSQRSTRDDWQEWIRRFSVELLRESPSHALRACADLAGTYYPLARELFNPAFVSCWGELYEQFQEELVKSLETALTSPNIPPETLQTLLHLAEFMEHDDKALPIDIRTLGMHAIKCHAYAKALHYKELEFISDSLDSTVEALISINHQLQQPDSAIGIITHARHNKTIELKEAWLEKLNRWDDGLVAYERKHAEEPDNSEALLGRMRCMHNLGEWEALADLAQEQWPCASFETRKAMAPLSAAAAWGLNHWGVMDEYIALMKQKSPDSAFFRAIVAMHRNNFGEMQALINDTRELLDTELTALVGESYNRAYNIVVRIQMLAELEEIIQYKQAFDQPDIQMFIRKTWTARIQGCQRNVEVWQRILRVRALVVPPKEDLEIWIKFANLCRKSGRMNLSQRTLSGLLAEPMQEFINTPFDVNPPSVVYACLKHLWATGQREAAYVQMKEFTNGLVSKLGGSPRNDLALHLDASNTKDGVSSLSSQLARCFLKLGDWQIALNDEITDDIIPEILRSYLAATQCDRDWYKAWHAWALANFKVLVHHEKQHQSIPSNILISHVVPSVQGFFRSIAISKGNSLQDTLRLLTLWFKYGHQPDAHVAIGEGFSTVSIDTWLQVIPQLIARIHVPHPQVRRLIHQLLSDVGKEHPQALVYSLTVASKSHSVNRRKSALLILDKMRLHSASLVDQSLLVSQELIRVAILWHEMWHEGLEDSSRLYFGEHNIEGMFSTLEPLHQMLERGPETAREISFMQTFGRDLAEAYDWCKKYKRTLNADDLNQAWDLYYQVFKKITKQLPQLSTLELQHVSPKLLEAKDFDLAVPGSYVSGEPIVCIASFVPTLVIITSKQRPRRLNIKGSDGKECQFLLKGHEDLRQDERVMQLFGLVNTLLHTDAETFKRHLSIRRYPIVPLSPNSGLIGWVPHCDTLHSLIRDYRDSRKILLNIEHRLMLQMAPDYDFLSLLQKVEVFEYALENTTGQDLYKVLWLKSKNSEVWLDRRTNYTRSLALMSMVGYILGLGDRHPSNLMLDRFTGTVIHIDFGDCFEVAINRDRYPERIPFRLTRMLINAMEVSGIEGNYRITCEHVMRVLRDNKDSLMAVLEAFVHDPLINWRLMTQTSPKQDVGKPNRQTRIEPDAPADGSRPMTLQMRKTHRHDLDSGSTDDQDHKPEILNARALTIINRVSNKLSGRDFKQTTPLLVPIQVQRLIVQATSLENLSQCFIGWCPFW</sequence>
<keyword evidence="3" id="KW-0677">Repeat</keyword>
<feature type="domain" description="PI3K/PI4K catalytic" evidence="11">
    <location>
        <begin position="1968"/>
        <end position="2286"/>
    </location>
</feature>
<evidence type="ECO:0000256" key="4">
    <source>
        <dbReference type="ARBA" id="ARBA00022741"/>
    </source>
</evidence>
<evidence type="ECO:0000256" key="5">
    <source>
        <dbReference type="ARBA" id="ARBA00022777"/>
    </source>
</evidence>
<protein>
    <recommendedName>
        <fullName evidence="9">Serine/threonine-protein kinase TOR</fullName>
        <ecNumber evidence="9">2.7.11.1</ecNumber>
    </recommendedName>
</protein>
<dbReference type="Pfam" id="PF08771">
    <property type="entry name" value="FRB_dom"/>
    <property type="match status" value="1"/>
</dbReference>
<evidence type="ECO:0000256" key="2">
    <source>
        <dbReference type="ARBA" id="ARBA00022679"/>
    </source>
</evidence>
<feature type="domain" description="FAT" evidence="12">
    <location>
        <begin position="1243"/>
        <end position="1794"/>
    </location>
</feature>
<gene>
    <name evidence="14" type="ORF">BASA50_004305</name>
</gene>
<dbReference type="Proteomes" id="UP001648503">
    <property type="component" value="Unassembled WGS sequence"/>
</dbReference>
<organism evidence="14 15">
    <name type="scientific">Batrachochytrium salamandrivorans</name>
    <dbReference type="NCBI Taxonomy" id="1357716"/>
    <lineage>
        <taxon>Eukaryota</taxon>
        <taxon>Fungi</taxon>
        <taxon>Fungi incertae sedis</taxon>
        <taxon>Chytridiomycota</taxon>
        <taxon>Chytridiomycota incertae sedis</taxon>
        <taxon>Chytridiomycetes</taxon>
        <taxon>Rhizophydiales</taxon>
        <taxon>Rhizophydiales incertae sedis</taxon>
        <taxon>Batrachochytrium</taxon>
    </lineage>
</organism>
<dbReference type="SUPFAM" id="SSF47212">
    <property type="entry name" value="FKBP12-rapamycin-binding domain of FKBP-rapamycin-associated protein (FRAP)"/>
    <property type="match status" value="1"/>
</dbReference>
<comment type="catalytic activity">
    <reaction evidence="7 9">
        <text>L-threonyl-[protein] + ATP = O-phospho-L-threonyl-[protein] + ADP + H(+)</text>
        <dbReference type="Rhea" id="RHEA:46608"/>
        <dbReference type="Rhea" id="RHEA-COMP:11060"/>
        <dbReference type="Rhea" id="RHEA-COMP:11605"/>
        <dbReference type="ChEBI" id="CHEBI:15378"/>
        <dbReference type="ChEBI" id="CHEBI:30013"/>
        <dbReference type="ChEBI" id="CHEBI:30616"/>
        <dbReference type="ChEBI" id="CHEBI:61977"/>
        <dbReference type="ChEBI" id="CHEBI:456216"/>
        <dbReference type="EC" id="2.7.11.1"/>
    </reaction>
</comment>
<keyword evidence="5 9" id="KW-0418">Kinase</keyword>
<keyword evidence="15" id="KW-1185">Reference proteome</keyword>
<reference evidence="14 15" key="1">
    <citation type="submission" date="2021-02" db="EMBL/GenBank/DDBJ databases">
        <title>Variation within the Batrachochytrium salamandrivorans European outbreak.</title>
        <authorList>
            <person name="Kelly M."/>
            <person name="Pasmans F."/>
            <person name="Shea T.P."/>
            <person name="Munoz J.F."/>
            <person name="Carranza S."/>
            <person name="Cuomo C.A."/>
            <person name="Martel A."/>
        </authorList>
    </citation>
    <scope>NUCLEOTIDE SEQUENCE [LARGE SCALE GENOMIC DNA]</scope>
    <source>
        <strain evidence="14 15">AMFP18/2</strain>
    </source>
</reference>
<dbReference type="Gene3D" id="1.10.1070.11">
    <property type="entry name" value="Phosphatidylinositol 3-/4-kinase, catalytic domain"/>
    <property type="match status" value="1"/>
</dbReference>
<accession>A0ABQ8FG19</accession>
<dbReference type="InterPro" id="IPR024585">
    <property type="entry name" value="mTOR_dom"/>
</dbReference>
<dbReference type="PROSITE" id="PS50290">
    <property type="entry name" value="PI3_4_KINASE_3"/>
    <property type="match status" value="1"/>
</dbReference>
<dbReference type="SUPFAM" id="SSF56112">
    <property type="entry name" value="Protein kinase-like (PK-like)"/>
    <property type="match status" value="1"/>
</dbReference>
<dbReference type="SUPFAM" id="SSF48371">
    <property type="entry name" value="ARM repeat"/>
    <property type="match status" value="2"/>
</dbReference>
<evidence type="ECO:0000259" key="11">
    <source>
        <dbReference type="PROSITE" id="PS50290"/>
    </source>
</evidence>
<dbReference type="InterPro" id="IPR026683">
    <property type="entry name" value="TOR_cat"/>
</dbReference>
<dbReference type="Pfam" id="PF02259">
    <property type="entry name" value="FAT"/>
    <property type="match status" value="1"/>
</dbReference>
<dbReference type="Pfam" id="PF00454">
    <property type="entry name" value="PI3_PI4_kinase"/>
    <property type="match status" value="1"/>
</dbReference>
<dbReference type="InterPro" id="IPR050517">
    <property type="entry name" value="DDR_Repair_Kinase"/>
</dbReference>
<comment type="caution">
    <text evidence="14">The sequence shown here is derived from an EMBL/GenBank/DDBJ whole genome shotgun (WGS) entry which is preliminary data.</text>
</comment>
<dbReference type="Gene3D" id="1.20.120.150">
    <property type="entry name" value="FKBP12-rapamycin binding domain"/>
    <property type="match status" value="1"/>
</dbReference>
<dbReference type="InterPro" id="IPR057564">
    <property type="entry name" value="HEAT_ATR"/>
</dbReference>
<dbReference type="SMART" id="SM01343">
    <property type="entry name" value="FATC"/>
    <property type="match status" value="1"/>
</dbReference>
<evidence type="ECO:0000256" key="10">
    <source>
        <dbReference type="SAM" id="MobiDB-lite"/>
    </source>
</evidence>
<evidence type="ECO:0000259" key="13">
    <source>
        <dbReference type="PROSITE" id="PS51190"/>
    </source>
</evidence>
<feature type="compositionally biased region" description="Basic and acidic residues" evidence="10">
    <location>
        <begin position="2252"/>
        <end position="2264"/>
    </location>
</feature>
<evidence type="ECO:0000256" key="1">
    <source>
        <dbReference type="ARBA" id="ARBA00011031"/>
    </source>
</evidence>
<feature type="region of interest" description="Disordered" evidence="10">
    <location>
        <begin position="2247"/>
        <end position="2273"/>
    </location>
</feature>
<feature type="domain" description="FATC" evidence="13">
    <location>
        <begin position="2325"/>
        <end position="2357"/>
    </location>
</feature>
<evidence type="ECO:0000256" key="8">
    <source>
        <dbReference type="ARBA" id="ARBA00048679"/>
    </source>
</evidence>
<dbReference type="Pfam" id="PF02260">
    <property type="entry name" value="FATC"/>
    <property type="match status" value="1"/>
</dbReference>
<dbReference type="PANTHER" id="PTHR11139:SF9">
    <property type="entry name" value="SERINE_THREONINE-PROTEIN KINASE MTOR"/>
    <property type="match status" value="1"/>
</dbReference>
<proteinExistence type="inferred from homology"/>
<evidence type="ECO:0000259" key="12">
    <source>
        <dbReference type="PROSITE" id="PS51189"/>
    </source>
</evidence>
<dbReference type="EC" id="2.7.11.1" evidence="9"/>
<dbReference type="InterPro" id="IPR009076">
    <property type="entry name" value="FRB_dom"/>
</dbReference>
<dbReference type="EMBL" id="JAFCIX010000136">
    <property type="protein sequence ID" value="KAH6597700.1"/>
    <property type="molecule type" value="Genomic_DNA"/>
</dbReference>
<dbReference type="SMART" id="SM00146">
    <property type="entry name" value="PI3Kc"/>
    <property type="match status" value="1"/>
</dbReference>
<comment type="catalytic activity">
    <reaction evidence="8">
        <text>L-seryl-[protein] + ATP = O-phospho-L-seryl-[protein] + ADP + H(+)</text>
        <dbReference type="Rhea" id="RHEA:17989"/>
        <dbReference type="Rhea" id="RHEA-COMP:9863"/>
        <dbReference type="Rhea" id="RHEA-COMP:11604"/>
        <dbReference type="ChEBI" id="CHEBI:15378"/>
        <dbReference type="ChEBI" id="CHEBI:29999"/>
        <dbReference type="ChEBI" id="CHEBI:30616"/>
        <dbReference type="ChEBI" id="CHEBI:83421"/>
        <dbReference type="ChEBI" id="CHEBI:456216"/>
        <dbReference type="EC" id="2.7.11.1"/>
    </reaction>
</comment>
<evidence type="ECO:0000313" key="15">
    <source>
        <dbReference type="Proteomes" id="UP001648503"/>
    </source>
</evidence>
<dbReference type="InterPro" id="IPR003151">
    <property type="entry name" value="PIK-rel_kinase_FAT"/>
</dbReference>
<dbReference type="Pfam" id="PF23593">
    <property type="entry name" value="HEAT_ATR"/>
    <property type="match status" value="1"/>
</dbReference>
<keyword evidence="6 9" id="KW-0067">ATP-binding</keyword>
<dbReference type="InterPro" id="IPR014009">
    <property type="entry name" value="PIK_FAT"/>
</dbReference>
<dbReference type="InterPro" id="IPR018936">
    <property type="entry name" value="PI3/4_kinase_CS"/>
</dbReference>
<evidence type="ECO:0000256" key="6">
    <source>
        <dbReference type="ARBA" id="ARBA00022840"/>
    </source>
</evidence>
<dbReference type="InterPro" id="IPR003152">
    <property type="entry name" value="FATC_dom"/>
</dbReference>
<dbReference type="InterPro" id="IPR016024">
    <property type="entry name" value="ARM-type_fold"/>
</dbReference>
<keyword evidence="9" id="KW-0723">Serine/threonine-protein kinase</keyword>
<dbReference type="PANTHER" id="PTHR11139">
    <property type="entry name" value="ATAXIA TELANGIECTASIA MUTATED ATM -RELATED"/>
    <property type="match status" value="1"/>
</dbReference>
<dbReference type="InterPro" id="IPR011989">
    <property type="entry name" value="ARM-like"/>
</dbReference>
<evidence type="ECO:0000256" key="9">
    <source>
        <dbReference type="RuleBase" id="RU364109"/>
    </source>
</evidence>